<dbReference type="EMBL" id="CAJOBZ010000004">
    <property type="protein sequence ID" value="CAF4780751.1"/>
    <property type="molecule type" value="Genomic_DNA"/>
</dbReference>
<evidence type="ECO:0000313" key="2">
    <source>
        <dbReference type="EMBL" id="CAF4780751.1"/>
    </source>
</evidence>
<dbReference type="AlphaFoldDB" id="A0A821N5A3"/>
<proteinExistence type="predicted"/>
<organism evidence="2 3">
    <name type="scientific">Pieris macdunnoughi</name>
    <dbReference type="NCBI Taxonomy" id="345717"/>
    <lineage>
        <taxon>Eukaryota</taxon>
        <taxon>Metazoa</taxon>
        <taxon>Ecdysozoa</taxon>
        <taxon>Arthropoda</taxon>
        <taxon>Hexapoda</taxon>
        <taxon>Insecta</taxon>
        <taxon>Pterygota</taxon>
        <taxon>Neoptera</taxon>
        <taxon>Endopterygota</taxon>
        <taxon>Lepidoptera</taxon>
        <taxon>Glossata</taxon>
        <taxon>Ditrysia</taxon>
        <taxon>Papilionoidea</taxon>
        <taxon>Pieridae</taxon>
        <taxon>Pierinae</taxon>
        <taxon>Pieris</taxon>
    </lineage>
</organism>
<evidence type="ECO:0000313" key="3">
    <source>
        <dbReference type="Proteomes" id="UP000663880"/>
    </source>
</evidence>
<sequence>MASNKYNSLQGLRGYRMVELAQRSVDKSSRQSQPETKCSIRKPKLEKENRPIIGNNNNTCLPITKSKSNTQTGTDSSQNILRLSHDSLSIMVDDPELVEIISSLKDNESGIHCEVDNENFNKKTVHQSFKHSLKTLQEIEFMEQNENKPVSSLVIEENETMETKTTQTQVQLSLLPDTNTTENDYVSDNSMSILIGTSELHNLIDNLDEDPSHIILDPKSIPVSIPANENELTSNNNATAEVYTMKK</sequence>
<dbReference type="Proteomes" id="UP000663880">
    <property type="component" value="Unassembled WGS sequence"/>
</dbReference>
<name>A0A821N5A3_9NEOP</name>
<dbReference type="OrthoDB" id="10468743at2759"/>
<gene>
    <name evidence="2" type="ORF">PMACD_LOCUS2330</name>
</gene>
<comment type="caution">
    <text evidence="2">The sequence shown here is derived from an EMBL/GenBank/DDBJ whole genome shotgun (WGS) entry which is preliminary data.</text>
</comment>
<feature type="region of interest" description="Disordered" evidence="1">
    <location>
        <begin position="23"/>
        <end position="78"/>
    </location>
</feature>
<feature type="compositionally biased region" description="Polar residues" evidence="1">
    <location>
        <begin position="54"/>
        <end position="78"/>
    </location>
</feature>
<reference evidence="2" key="1">
    <citation type="submission" date="2021-02" db="EMBL/GenBank/DDBJ databases">
        <authorList>
            <person name="Steward A R."/>
        </authorList>
    </citation>
    <scope>NUCLEOTIDE SEQUENCE</scope>
</reference>
<protein>
    <submittedName>
        <fullName evidence="2">Uncharacterized protein</fullName>
    </submittedName>
</protein>
<keyword evidence="3" id="KW-1185">Reference proteome</keyword>
<evidence type="ECO:0000256" key="1">
    <source>
        <dbReference type="SAM" id="MobiDB-lite"/>
    </source>
</evidence>
<accession>A0A821N5A3</accession>